<comment type="function">
    <text evidence="12">Specifically catalyzes the cleavage of the D-lactyl ether substituent of MurNAc 6-phosphate, producing GlcNAc 6-phosphate and D-lactate.</text>
</comment>
<keyword evidence="3 12" id="KW-0119">Carbohydrate metabolism</keyword>
<feature type="active site" description="Proton donor" evidence="12">
    <location>
        <position position="83"/>
    </location>
</feature>
<keyword evidence="2 12" id="KW-0456">Lyase</keyword>
<comment type="pathway">
    <text evidence="6">Cell wall biogenesis.</text>
</comment>
<dbReference type="NCBIfam" id="NF003915">
    <property type="entry name" value="PRK05441.1"/>
    <property type="match status" value="1"/>
</dbReference>
<dbReference type="AlphaFoldDB" id="A0A9X3JES0"/>
<dbReference type="GO" id="GO:0046348">
    <property type="term" value="P:amino sugar catabolic process"/>
    <property type="evidence" value="ECO:0007669"/>
    <property type="project" value="InterPro"/>
</dbReference>
<proteinExistence type="inferred from homology"/>
<evidence type="ECO:0000256" key="10">
    <source>
        <dbReference type="ARBA" id="ARBA00077905"/>
    </source>
</evidence>
<dbReference type="Proteomes" id="UP001146670">
    <property type="component" value="Unassembled WGS sequence"/>
</dbReference>
<dbReference type="NCBIfam" id="TIGR00274">
    <property type="entry name" value="N-acetylmuramic acid 6-phosphate etherase"/>
    <property type="match status" value="1"/>
</dbReference>
<evidence type="ECO:0000313" key="15">
    <source>
        <dbReference type="Proteomes" id="UP001146670"/>
    </source>
</evidence>
<accession>A0A9X3JES0</accession>
<comment type="pathway">
    <text evidence="5">Amino-sugar metabolism; 1,6-anhydro-N-acetylmuramate degradation.</text>
</comment>
<dbReference type="FunFam" id="3.40.50.10490:FF:000014">
    <property type="entry name" value="N-acetylmuramic acid 6-phosphate etherase"/>
    <property type="match status" value="1"/>
</dbReference>
<dbReference type="InterPro" id="IPR005488">
    <property type="entry name" value="Etherase_MurQ"/>
</dbReference>
<organism evidence="14 15">
    <name type="scientific">Aerococcus kribbianus</name>
    <dbReference type="NCBI Taxonomy" id="2999064"/>
    <lineage>
        <taxon>Bacteria</taxon>
        <taxon>Bacillati</taxon>
        <taxon>Bacillota</taxon>
        <taxon>Bacilli</taxon>
        <taxon>Lactobacillales</taxon>
        <taxon>Aerococcaceae</taxon>
        <taxon>Aerococcus</taxon>
    </lineage>
</organism>
<evidence type="ECO:0000256" key="2">
    <source>
        <dbReference type="ARBA" id="ARBA00023239"/>
    </source>
</evidence>
<dbReference type="PROSITE" id="PS51464">
    <property type="entry name" value="SIS"/>
    <property type="match status" value="1"/>
</dbReference>
<dbReference type="NCBIfam" id="NF009222">
    <property type="entry name" value="PRK12570.1"/>
    <property type="match status" value="1"/>
</dbReference>
<comment type="catalytic activity">
    <reaction evidence="4 12">
        <text>N-acetyl-D-muramate 6-phosphate + H2O = N-acetyl-D-glucosamine 6-phosphate + (R)-lactate</text>
        <dbReference type="Rhea" id="RHEA:26410"/>
        <dbReference type="ChEBI" id="CHEBI:15377"/>
        <dbReference type="ChEBI" id="CHEBI:16004"/>
        <dbReference type="ChEBI" id="CHEBI:57513"/>
        <dbReference type="ChEBI" id="CHEBI:58722"/>
        <dbReference type="EC" id="4.2.1.126"/>
    </reaction>
</comment>
<dbReference type="GO" id="GO:0016803">
    <property type="term" value="F:ether hydrolase activity"/>
    <property type="evidence" value="ECO:0007669"/>
    <property type="project" value="TreeGrafter"/>
</dbReference>
<keyword evidence="15" id="KW-1185">Reference proteome</keyword>
<comment type="similarity">
    <text evidence="7 12">Belongs to the GCKR-like family. MurNAc-6-P etherase subfamily.</text>
</comment>
<dbReference type="Gene3D" id="1.10.8.1080">
    <property type="match status" value="1"/>
</dbReference>
<dbReference type="InterPro" id="IPR001347">
    <property type="entry name" value="SIS_dom"/>
</dbReference>
<dbReference type="Pfam" id="PF22645">
    <property type="entry name" value="GKRP_SIS_N"/>
    <property type="match status" value="1"/>
</dbReference>
<dbReference type="InterPro" id="IPR005486">
    <property type="entry name" value="Glucokinase_regulatory_CS"/>
</dbReference>
<dbReference type="HAMAP" id="MF_00068">
    <property type="entry name" value="MurQ"/>
    <property type="match status" value="1"/>
</dbReference>
<dbReference type="FunFam" id="1.10.8.1080:FF:000001">
    <property type="entry name" value="N-acetylmuramic acid 6-phosphate etherase"/>
    <property type="match status" value="1"/>
</dbReference>
<evidence type="ECO:0000256" key="11">
    <source>
        <dbReference type="ARBA" id="ARBA00084049"/>
    </source>
</evidence>
<evidence type="ECO:0000313" key="14">
    <source>
        <dbReference type="EMBL" id="MCZ0725727.1"/>
    </source>
</evidence>
<evidence type="ECO:0000256" key="4">
    <source>
        <dbReference type="ARBA" id="ARBA00051747"/>
    </source>
</evidence>
<comment type="caution">
    <text evidence="14">The sequence shown here is derived from an EMBL/GenBank/DDBJ whole genome shotgun (WGS) entry which is preliminary data.</text>
</comment>
<evidence type="ECO:0000256" key="7">
    <source>
        <dbReference type="ARBA" id="ARBA00061234"/>
    </source>
</evidence>
<dbReference type="Gene3D" id="3.40.50.10490">
    <property type="entry name" value="Glucose-6-phosphate isomerase like protein, domain 1"/>
    <property type="match status" value="1"/>
</dbReference>
<gene>
    <name evidence="12 14" type="primary">murQ</name>
    <name evidence="14" type="ORF">OW157_03970</name>
</gene>
<dbReference type="GO" id="GO:0016835">
    <property type="term" value="F:carbon-oxygen lyase activity"/>
    <property type="evidence" value="ECO:0007669"/>
    <property type="project" value="UniProtKB-UniRule"/>
</dbReference>
<evidence type="ECO:0000256" key="1">
    <source>
        <dbReference type="ARBA" id="ARBA00011738"/>
    </source>
</evidence>
<comment type="subunit">
    <text evidence="1 12">Homodimer.</text>
</comment>
<dbReference type="InterPro" id="IPR046348">
    <property type="entry name" value="SIS_dom_sf"/>
</dbReference>
<dbReference type="PROSITE" id="PS01272">
    <property type="entry name" value="GCKR"/>
    <property type="match status" value="1"/>
</dbReference>
<name>A0A9X3JES0_9LACT</name>
<comment type="miscellaneous">
    <text evidence="12">A lyase-type mechanism (elimination/hydration) is suggested for the cleavage of the lactyl ether bond of MurNAc 6-phosphate, with the formation of an alpha,beta-unsaturated aldehyde intermediate with (E)-stereochemistry, followed by the syn addition of water to give product.</text>
</comment>
<dbReference type="PANTHER" id="PTHR10088:SF4">
    <property type="entry name" value="GLUCOKINASE REGULATORY PROTEIN"/>
    <property type="match status" value="1"/>
</dbReference>
<evidence type="ECO:0000256" key="3">
    <source>
        <dbReference type="ARBA" id="ARBA00023277"/>
    </source>
</evidence>
<dbReference type="InterPro" id="IPR040190">
    <property type="entry name" value="MURQ/GCKR"/>
</dbReference>
<sequence length="306" mass="32162">MKLEKLTTEQRNPNTMALDQMSVGEMLATMNAEDQGVAKAISEVLADIEEAVDKIIRSFNQGGRLIYIGAGTSGRLGVLDAAECVPTFGVSPDMVIGLIAGGQAAMFSAAEGAEDTGNFAETDLAQIALQAQDTVVGLAASGRTPYVISGLAYAETIGASTVALSCNKNAEISQYADVSIEVETGPEVLTGSTRLKAGTAQKLVLNMLSTCAMVGIGKVYQNLMVDVLATNQKLEDRAQRIIMEAADCSLEQAEQVFQAADRQVKVAIVMILTGLDKASAEEKIAQANGFINDIDYPLNKGGESND</sequence>
<feature type="domain" description="SIS" evidence="13">
    <location>
        <begin position="55"/>
        <end position="218"/>
    </location>
</feature>
<reference evidence="14" key="1">
    <citation type="submission" date="2022-12" db="EMBL/GenBank/DDBJ databases">
        <title>Description and comparative metabolic analysis of Aerococcus sp. nov., isolated from the feces of a pig.</title>
        <authorList>
            <person name="Chang Y.-H."/>
        </authorList>
    </citation>
    <scope>NUCLEOTIDE SEQUENCE</scope>
    <source>
        <strain evidence="14">YH-aer222</strain>
    </source>
</reference>
<evidence type="ECO:0000256" key="12">
    <source>
        <dbReference type="HAMAP-Rule" id="MF_00068"/>
    </source>
</evidence>
<feature type="active site" evidence="12">
    <location>
        <position position="114"/>
    </location>
</feature>
<dbReference type="PANTHER" id="PTHR10088">
    <property type="entry name" value="GLUCOKINASE REGULATORY PROTEIN"/>
    <property type="match status" value="1"/>
</dbReference>
<evidence type="ECO:0000256" key="8">
    <source>
        <dbReference type="ARBA" id="ARBA00067056"/>
    </source>
</evidence>
<dbReference type="GO" id="GO:0009254">
    <property type="term" value="P:peptidoglycan turnover"/>
    <property type="evidence" value="ECO:0007669"/>
    <property type="project" value="TreeGrafter"/>
</dbReference>
<evidence type="ECO:0000256" key="5">
    <source>
        <dbReference type="ARBA" id="ARBA00060595"/>
    </source>
</evidence>
<dbReference type="SUPFAM" id="SSF53697">
    <property type="entry name" value="SIS domain"/>
    <property type="match status" value="1"/>
</dbReference>
<dbReference type="RefSeq" id="WP_268752040.1">
    <property type="nucleotide sequence ID" value="NZ_JAPRFQ010000001.1"/>
</dbReference>
<dbReference type="CDD" id="cd05007">
    <property type="entry name" value="SIS_Etherase"/>
    <property type="match status" value="1"/>
</dbReference>
<protein>
    <recommendedName>
        <fullName evidence="9 12">N-acetylmuramic acid 6-phosphate etherase</fullName>
        <shortName evidence="12">MurNAc-6-P etherase</shortName>
        <ecNumber evidence="8 12">4.2.1.126</ecNumber>
    </recommendedName>
    <alternativeName>
        <fullName evidence="11 12">N-acetylmuramic acid 6-phosphate hydrolase</fullName>
    </alternativeName>
    <alternativeName>
        <fullName evidence="10 12">N-acetylmuramic acid 6-phosphate lyase</fullName>
    </alternativeName>
</protein>
<dbReference type="EMBL" id="JAPRFR010000001">
    <property type="protein sequence ID" value="MCZ0725727.1"/>
    <property type="molecule type" value="Genomic_DNA"/>
</dbReference>
<dbReference type="GO" id="GO:0097367">
    <property type="term" value="F:carbohydrate derivative binding"/>
    <property type="evidence" value="ECO:0007669"/>
    <property type="project" value="InterPro"/>
</dbReference>
<evidence type="ECO:0000256" key="6">
    <source>
        <dbReference type="ARBA" id="ARBA00060672"/>
    </source>
</evidence>
<dbReference type="EC" id="4.2.1.126" evidence="8 12"/>
<evidence type="ECO:0000256" key="9">
    <source>
        <dbReference type="ARBA" id="ARBA00070061"/>
    </source>
</evidence>
<evidence type="ECO:0000259" key="13">
    <source>
        <dbReference type="PROSITE" id="PS51464"/>
    </source>
</evidence>
<comment type="pathway">
    <text evidence="12">Amino-sugar metabolism; N-acetylmuramate degradation.</text>
</comment>